<dbReference type="GO" id="GO:0006357">
    <property type="term" value="P:regulation of transcription by RNA polymerase II"/>
    <property type="evidence" value="ECO:0007669"/>
    <property type="project" value="InterPro"/>
</dbReference>
<accession>A0A1E4TIE3</accession>
<comment type="subcellular location">
    <subcellularLocation>
        <location evidence="1 9">Nucleus</location>
    </subcellularLocation>
</comment>
<dbReference type="PANTHER" id="PTHR12809:SF2">
    <property type="entry name" value="MEDIATOR OF RNA POLYMERASE II TRANSCRIPTION SUBUNIT 14"/>
    <property type="match status" value="1"/>
</dbReference>
<sequence length="889" mass="99716">MTAEAADPIVLKNGQGPKIPHVSENFVSFSLITSRVIDNFYTELSQLILTLPSLPDQAKKRRILDFLVSCRQTFIKLLVLSKWSKSAPEVSRAIDVVSWLIGQRNCFINCVYALQELKVSLGPARLRNPDLQTALEVIMLGRTQLSTFDFIQADPLSPQSILDVLHELNMLIAFRLSLATDIPPKMRKYRIKNGRATFTVANEFEVDLGVVSDVENAPMFLIDFRFLFSPSRPLTDSSRMMIEHKSNEILSGPTEYPLTDLYNFLHSCIVDEQLQIYFQQGRVLEQGLWKHTLSMSFNTEEKILTFYYWKSNIAHSRYSITLSPASDEILEVVWKVDGTQKDHSIQLQKDVISTENLLKSIVALHSKQILADAYDILASSPQFLHSNDLKFNGTEIVAHITAHQVLKIIIQTVTGNVLFTPPLPGVHNIEQTINETNIHQPEAIAQGVTALTHQLLSESIMQTAKVTGWEIHRLNTSRIEDVRKALNTKSRTIFSLHQGTWLSAWTVLCVLNEHSVDWYVARLVNGEDGWFVIFHEPLDLKLASPVPSYGQFKMMALDASVSVSKSTFSWSLKARGIRFHDGPVPGVELGPHDQYFVLDVSSLLPTDWVKTALHVCLSPLKSGLIRVSAQGSFKGNEILKFLPNRSRHIEIEVETGKFKLETEFAPGGPAFEFVYEQVTHLNMIIKFLVIAKSFDLKPQNVSMEELSFSYADDLSASVIFSKGEQMSLSIPADNPQKPLEALFQGIFDTSKLKRTLACFGITASIFKLVAGFDKNYVYFIVRSPANFRLYYDAKNVENVTAFAIEIKIRKHEGKGSMIYFTDKIPDVSNIMRLEKLQEVWQLKEDGVVGLGEGVACTPAAATAILEKINDILMAECAPEAKTIQAAGSA</sequence>
<feature type="domain" description="Mediator complex subunit MED14 N-terminal" evidence="10">
    <location>
        <begin position="26"/>
        <end position="210"/>
    </location>
</feature>
<dbReference type="InterPro" id="IPR013947">
    <property type="entry name" value="Mediator_Med14"/>
</dbReference>
<evidence type="ECO:0000259" key="10">
    <source>
        <dbReference type="Pfam" id="PF08638"/>
    </source>
</evidence>
<evidence type="ECO:0000313" key="12">
    <source>
        <dbReference type="Proteomes" id="UP000095023"/>
    </source>
</evidence>
<dbReference type="AlphaFoldDB" id="A0A1E4TIE3"/>
<keyword evidence="6 9" id="KW-0804">Transcription</keyword>
<dbReference type="EMBL" id="KV453841">
    <property type="protein sequence ID" value="ODV91503.1"/>
    <property type="molecule type" value="Genomic_DNA"/>
</dbReference>
<dbReference type="GO" id="GO:0016592">
    <property type="term" value="C:mediator complex"/>
    <property type="evidence" value="ECO:0007669"/>
    <property type="project" value="UniProtKB-UniRule"/>
</dbReference>
<keyword evidence="12" id="KW-1185">Reference proteome</keyword>
<dbReference type="Pfam" id="PF08638">
    <property type="entry name" value="Med14"/>
    <property type="match status" value="1"/>
</dbReference>
<keyword evidence="5 9" id="KW-0010">Activator</keyword>
<comment type="similarity">
    <text evidence="2 9">Belongs to the Mediator complex subunit 14 family.</text>
</comment>
<dbReference type="GO" id="GO:0003712">
    <property type="term" value="F:transcription coregulator activity"/>
    <property type="evidence" value="ECO:0007669"/>
    <property type="project" value="UniProtKB-UniRule"/>
</dbReference>
<reference evidence="12" key="1">
    <citation type="submission" date="2016-02" db="EMBL/GenBank/DDBJ databases">
        <title>Comparative genomics of biotechnologically important yeasts.</title>
        <authorList>
            <consortium name="DOE Joint Genome Institute"/>
            <person name="Riley R."/>
            <person name="Haridas S."/>
            <person name="Wolfe K.H."/>
            <person name="Lopes M.R."/>
            <person name="Hittinger C.T."/>
            <person name="Goker M."/>
            <person name="Salamov A."/>
            <person name="Wisecaver J."/>
            <person name="Long T.M."/>
            <person name="Aerts A.L."/>
            <person name="Barry K."/>
            <person name="Choi C."/>
            <person name="Clum A."/>
            <person name="Coughlan A.Y."/>
            <person name="Deshpande S."/>
            <person name="Douglass A.P."/>
            <person name="Hanson S.J."/>
            <person name="Klenk H.-P."/>
            <person name="Labutti K."/>
            <person name="Lapidus A."/>
            <person name="Lindquist E."/>
            <person name="Lipzen A."/>
            <person name="Meier-Kolthoff J.P."/>
            <person name="Ohm R.A."/>
            <person name="Otillar R.P."/>
            <person name="Pangilinan J."/>
            <person name="Peng Y."/>
            <person name="Rokas A."/>
            <person name="Rosa C.A."/>
            <person name="Scheuner C."/>
            <person name="Sibirny A.A."/>
            <person name="Slot J.C."/>
            <person name="Stielow J.B."/>
            <person name="Sun H."/>
            <person name="Kurtzman C.P."/>
            <person name="Blackwell M."/>
            <person name="Jeffries T.W."/>
            <person name="Grigoriev I.V."/>
        </authorList>
    </citation>
    <scope>NUCLEOTIDE SEQUENCE [LARGE SCALE GENOMIC DNA]</scope>
    <source>
        <strain evidence="12">NRRL Y-17796</strain>
    </source>
</reference>
<evidence type="ECO:0000313" key="11">
    <source>
        <dbReference type="EMBL" id="ODV91503.1"/>
    </source>
</evidence>
<evidence type="ECO:0000256" key="7">
    <source>
        <dbReference type="ARBA" id="ARBA00023242"/>
    </source>
</evidence>
<evidence type="ECO:0000256" key="3">
    <source>
        <dbReference type="ARBA" id="ARBA00019619"/>
    </source>
</evidence>
<keyword evidence="7 9" id="KW-0539">Nucleus</keyword>
<keyword evidence="4 9" id="KW-0805">Transcription regulation</keyword>
<evidence type="ECO:0000256" key="9">
    <source>
        <dbReference type="RuleBase" id="RU365082"/>
    </source>
</evidence>
<gene>
    <name evidence="11" type="ORF">CANCADRAFT_71762</name>
</gene>
<evidence type="ECO:0000256" key="1">
    <source>
        <dbReference type="ARBA" id="ARBA00004123"/>
    </source>
</evidence>
<organism evidence="11 12">
    <name type="scientific">Tortispora caseinolytica NRRL Y-17796</name>
    <dbReference type="NCBI Taxonomy" id="767744"/>
    <lineage>
        <taxon>Eukaryota</taxon>
        <taxon>Fungi</taxon>
        <taxon>Dikarya</taxon>
        <taxon>Ascomycota</taxon>
        <taxon>Saccharomycotina</taxon>
        <taxon>Trigonopsidomycetes</taxon>
        <taxon>Trigonopsidales</taxon>
        <taxon>Trigonopsidaceae</taxon>
        <taxon>Tortispora</taxon>
    </lineage>
</organism>
<comment type="function">
    <text evidence="9">Component of the Mediator complex, a coactivator involved in the regulated transcription of nearly all RNA polymerase II-dependent genes. Mediator functions as a bridge to convey information from gene-specific regulatory proteins to the basal RNA polymerase II transcription machinery. Mediator is recruited to promoters by direct interactions with regulatory proteins and serves as a scaffold for the assembly of a functional preinitiation complex with RNA polymerase II and the general transcription factors.</text>
</comment>
<dbReference type="PANTHER" id="PTHR12809">
    <property type="entry name" value="MEDIATOR COMPLEX SUBUNIT"/>
    <property type="match status" value="1"/>
</dbReference>
<proteinExistence type="inferred from homology"/>
<dbReference type="Proteomes" id="UP000095023">
    <property type="component" value="Unassembled WGS sequence"/>
</dbReference>
<dbReference type="GO" id="GO:0070847">
    <property type="term" value="C:core mediator complex"/>
    <property type="evidence" value="ECO:0007669"/>
    <property type="project" value="TreeGrafter"/>
</dbReference>
<evidence type="ECO:0000256" key="5">
    <source>
        <dbReference type="ARBA" id="ARBA00023159"/>
    </source>
</evidence>
<comment type="subunit">
    <text evidence="9">Component of the Mediator complex.</text>
</comment>
<evidence type="ECO:0000256" key="8">
    <source>
        <dbReference type="ARBA" id="ARBA00032007"/>
    </source>
</evidence>
<evidence type="ECO:0000256" key="4">
    <source>
        <dbReference type="ARBA" id="ARBA00023015"/>
    </source>
</evidence>
<evidence type="ECO:0000256" key="2">
    <source>
        <dbReference type="ARBA" id="ARBA00007813"/>
    </source>
</evidence>
<protein>
    <recommendedName>
        <fullName evidence="3 9">Mediator of RNA polymerase II transcription subunit 14</fullName>
    </recommendedName>
    <alternativeName>
        <fullName evidence="8 9">Mediator complex subunit 14</fullName>
    </alternativeName>
</protein>
<dbReference type="OrthoDB" id="205099at2759"/>
<name>A0A1E4TIE3_9ASCO</name>
<dbReference type="InterPro" id="IPR055122">
    <property type="entry name" value="Med14_N"/>
</dbReference>
<evidence type="ECO:0000256" key="6">
    <source>
        <dbReference type="ARBA" id="ARBA00023163"/>
    </source>
</evidence>